<proteinExistence type="predicted"/>
<organism evidence="2 3">
    <name type="scientific">Aulographum hederae CBS 113979</name>
    <dbReference type="NCBI Taxonomy" id="1176131"/>
    <lineage>
        <taxon>Eukaryota</taxon>
        <taxon>Fungi</taxon>
        <taxon>Dikarya</taxon>
        <taxon>Ascomycota</taxon>
        <taxon>Pezizomycotina</taxon>
        <taxon>Dothideomycetes</taxon>
        <taxon>Pleosporomycetidae</taxon>
        <taxon>Aulographales</taxon>
        <taxon>Aulographaceae</taxon>
    </lineage>
</organism>
<sequence length="51" mass="5745">MKNGFELVEFLDMSVPPLTALLVSVVSMFTARTTTVYKIKCNCLYLDISKI</sequence>
<keyword evidence="3" id="KW-1185">Reference proteome</keyword>
<keyword evidence="1" id="KW-0472">Membrane</keyword>
<evidence type="ECO:0000313" key="3">
    <source>
        <dbReference type="Proteomes" id="UP000800041"/>
    </source>
</evidence>
<keyword evidence="1" id="KW-1133">Transmembrane helix</keyword>
<gene>
    <name evidence="2" type="ORF">K402DRAFT_388813</name>
</gene>
<accession>A0A6G1HDT9</accession>
<keyword evidence="1" id="KW-0812">Transmembrane</keyword>
<dbReference type="Proteomes" id="UP000800041">
    <property type="component" value="Unassembled WGS sequence"/>
</dbReference>
<dbReference type="EMBL" id="ML977139">
    <property type="protein sequence ID" value="KAF1991406.1"/>
    <property type="molecule type" value="Genomic_DNA"/>
</dbReference>
<name>A0A6G1HDT9_9PEZI</name>
<evidence type="ECO:0000256" key="1">
    <source>
        <dbReference type="SAM" id="Phobius"/>
    </source>
</evidence>
<protein>
    <submittedName>
        <fullName evidence="2">Uncharacterized protein</fullName>
    </submittedName>
</protein>
<feature type="transmembrane region" description="Helical" evidence="1">
    <location>
        <begin position="13"/>
        <end position="31"/>
    </location>
</feature>
<evidence type="ECO:0000313" key="2">
    <source>
        <dbReference type="EMBL" id="KAF1991406.1"/>
    </source>
</evidence>
<dbReference type="AlphaFoldDB" id="A0A6G1HDT9"/>
<reference evidence="2" key="1">
    <citation type="journal article" date="2020" name="Stud. Mycol.">
        <title>101 Dothideomycetes genomes: a test case for predicting lifestyles and emergence of pathogens.</title>
        <authorList>
            <person name="Haridas S."/>
            <person name="Albert R."/>
            <person name="Binder M."/>
            <person name="Bloem J."/>
            <person name="Labutti K."/>
            <person name="Salamov A."/>
            <person name="Andreopoulos B."/>
            <person name="Baker S."/>
            <person name="Barry K."/>
            <person name="Bills G."/>
            <person name="Bluhm B."/>
            <person name="Cannon C."/>
            <person name="Castanera R."/>
            <person name="Culley D."/>
            <person name="Daum C."/>
            <person name="Ezra D."/>
            <person name="Gonzalez J."/>
            <person name="Henrissat B."/>
            <person name="Kuo A."/>
            <person name="Liang C."/>
            <person name="Lipzen A."/>
            <person name="Lutzoni F."/>
            <person name="Magnuson J."/>
            <person name="Mondo S."/>
            <person name="Nolan M."/>
            <person name="Ohm R."/>
            <person name="Pangilinan J."/>
            <person name="Park H.-J."/>
            <person name="Ramirez L."/>
            <person name="Alfaro M."/>
            <person name="Sun H."/>
            <person name="Tritt A."/>
            <person name="Yoshinaga Y."/>
            <person name="Zwiers L.-H."/>
            <person name="Turgeon B."/>
            <person name="Goodwin S."/>
            <person name="Spatafora J."/>
            <person name="Crous P."/>
            <person name="Grigoriev I."/>
        </authorList>
    </citation>
    <scope>NUCLEOTIDE SEQUENCE</scope>
    <source>
        <strain evidence="2">CBS 113979</strain>
    </source>
</reference>